<evidence type="ECO:0000313" key="1">
    <source>
        <dbReference type="EMBL" id="MBG6140468.1"/>
    </source>
</evidence>
<dbReference type="Proteomes" id="UP000622552">
    <property type="component" value="Unassembled WGS sequence"/>
</dbReference>
<name>A0A8J7GNU8_9ACTN</name>
<dbReference type="EMBL" id="JADOUF010000001">
    <property type="protein sequence ID" value="MBG6140468.1"/>
    <property type="molecule type" value="Genomic_DNA"/>
</dbReference>
<reference evidence="1" key="1">
    <citation type="submission" date="2020-11" db="EMBL/GenBank/DDBJ databases">
        <title>Sequencing the genomes of 1000 actinobacteria strains.</title>
        <authorList>
            <person name="Klenk H.-P."/>
        </authorList>
    </citation>
    <scope>NUCLEOTIDE SEQUENCE</scope>
    <source>
        <strain evidence="1">DSM 45356</strain>
    </source>
</reference>
<keyword evidence="2" id="KW-1185">Reference proteome</keyword>
<protein>
    <submittedName>
        <fullName evidence="1">Uncharacterized protein</fullName>
    </submittedName>
</protein>
<organism evidence="1 2">
    <name type="scientific">Longispora fulva</name>
    <dbReference type="NCBI Taxonomy" id="619741"/>
    <lineage>
        <taxon>Bacteria</taxon>
        <taxon>Bacillati</taxon>
        <taxon>Actinomycetota</taxon>
        <taxon>Actinomycetes</taxon>
        <taxon>Micromonosporales</taxon>
        <taxon>Micromonosporaceae</taxon>
        <taxon>Longispora</taxon>
    </lineage>
</organism>
<accession>A0A8J7GNU8</accession>
<dbReference type="RefSeq" id="WP_197007006.1">
    <property type="nucleotide sequence ID" value="NZ_BONS01000005.1"/>
</dbReference>
<evidence type="ECO:0000313" key="2">
    <source>
        <dbReference type="Proteomes" id="UP000622552"/>
    </source>
</evidence>
<sequence>MTNAPAVLAPTTLADRMTRLAAGDRGPWQVACARAGELVAERGRWRELVGTDPGQDILTAMVAVAVYALGAGEPGGPGAVTAEGISSWFADRAEALASRDHETRRAALAALEGELISMLAAAGHDAPRGRVGGRWLGPDVAPVLRAWASLVDWTATPPNDDGGSETAWLGPHLEFGLLCLHGLVRVRA</sequence>
<gene>
    <name evidence="1" type="ORF">IW245_006662</name>
</gene>
<dbReference type="AlphaFoldDB" id="A0A8J7GNU8"/>
<proteinExistence type="predicted"/>
<comment type="caution">
    <text evidence="1">The sequence shown here is derived from an EMBL/GenBank/DDBJ whole genome shotgun (WGS) entry which is preliminary data.</text>
</comment>